<comment type="subcellular location">
    <subcellularLocation>
        <location evidence="1">Golgi apparatus</location>
        <location evidence="1">trans-Golgi network</location>
    </subcellularLocation>
</comment>
<dbReference type="InterPro" id="IPR004152">
    <property type="entry name" value="GAT_dom"/>
</dbReference>
<dbReference type="SMART" id="SM00288">
    <property type="entry name" value="VHS"/>
    <property type="match status" value="1"/>
</dbReference>
<dbReference type="EMBL" id="BTGC01000008">
    <property type="protein sequence ID" value="GMM53228.1"/>
    <property type="molecule type" value="Genomic_DNA"/>
</dbReference>
<feature type="compositionally biased region" description="Basic residues" evidence="6">
    <location>
        <begin position="1"/>
        <end position="10"/>
    </location>
</feature>
<dbReference type="GO" id="GO:0005829">
    <property type="term" value="C:cytosol"/>
    <property type="evidence" value="ECO:0007669"/>
    <property type="project" value="GOC"/>
</dbReference>
<feature type="domain" description="GAT" evidence="9">
    <location>
        <begin position="213"/>
        <end position="339"/>
    </location>
</feature>
<dbReference type="Gene3D" id="1.20.5.170">
    <property type="match status" value="1"/>
</dbReference>
<dbReference type="InterPro" id="IPR052653">
    <property type="entry name" value="ARF-binding"/>
</dbReference>
<feature type="domain" description="VHS" evidence="7">
    <location>
        <begin position="49"/>
        <end position="185"/>
    </location>
</feature>
<dbReference type="GO" id="GO:0035091">
    <property type="term" value="F:phosphatidylinositol binding"/>
    <property type="evidence" value="ECO:0007669"/>
    <property type="project" value="InterPro"/>
</dbReference>
<evidence type="ECO:0000313" key="11">
    <source>
        <dbReference type="Proteomes" id="UP001362899"/>
    </source>
</evidence>
<name>A0AAV5RPW8_STABA</name>
<comment type="function">
    <text evidence="5">May play a role in the regulation of membrane traffic through the trans-Golgi network.</text>
</comment>
<dbReference type="GO" id="GO:0006895">
    <property type="term" value="P:Golgi to endosome transport"/>
    <property type="evidence" value="ECO:0007669"/>
    <property type="project" value="TreeGrafter"/>
</dbReference>
<gene>
    <name evidence="10" type="ORF">DASB73_041910</name>
</gene>
<dbReference type="InterPro" id="IPR013041">
    <property type="entry name" value="Clathrin_app_Ig-like_sf"/>
</dbReference>
<proteinExistence type="predicted"/>
<dbReference type="InterPro" id="IPR002014">
    <property type="entry name" value="VHS_dom"/>
</dbReference>
<protein>
    <submittedName>
        <fullName evidence="10">Phosphatidylinositol 4-phosphate-binding protein</fullName>
    </submittedName>
</protein>
<dbReference type="InterPro" id="IPR008152">
    <property type="entry name" value="Clathrin_a/b/g-adaptin_app_Ig"/>
</dbReference>
<keyword evidence="4" id="KW-0333">Golgi apparatus</keyword>
<dbReference type="SUPFAM" id="SSF49348">
    <property type="entry name" value="Clathrin adaptor appendage domain"/>
    <property type="match status" value="1"/>
</dbReference>
<evidence type="ECO:0000256" key="5">
    <source>
        <dbReference type="ARBA" id="ARBA00053552"/>
    </source>
</evidence>
<dbReference type="PANTHER" id="PTHR47180:SF1">
    <property type="entry name" value="ADP-RIBOSYLATION FACTOR-BINDING PROTEIN GGA1-RELATED"/>
    <property type="match status" value="1"/>
</dbReference>
<comment type="caution">
    <text evidence="10">The sequence shown here is derived from an EMBL/GenBank/DDBJ whole genome shotgun (WGS) entry which is preliminary data.</text>
</comment>
<keyword evidence="2" id="KW-0813">Transport</keyword>
<dbReference type="PROSITE" id="PS50180">
    <property type="entry name" value="GAE"/>
    <property type="match status" value="1"/>
</dbReference>
<dbReference type="PANTHER" id="PTHR47180">
    <property type="entry name" value="ADP-RIBOSYLATION FACTOR-BINDING PROTEIN GGA1-RELATED"/>
    <property type="match status" value="1"/>
</dbReference>
<dbReference type="CDD" id="cd16998">
    <property type="entry name" value="VHS_GGA_fungi"/>
    <property type="match status" value="1"/>
</dbReference>
<dbReference type="SUPFAM" id="SSF89009">
    <property type="entry name" value="GAT-like domain"/>
    <property type="match status" value="1"/>
</dbReference>
<dbReference type="AlphaFoldDB" id="A0AAV5RPW8"/>
<organism evidence="10 11">
    <name type="scientific">Starmerella bacillaris</name>
    <name type="common">Yeast</name>
    <name type="synonym">Candida zemplinina</name>
    <dbReference type="NCBI Taxonomy" id="1247836"/>
    <lineage>
        <taxon>Eukaryota</taxon>
        <taxon>Fungi</taxon>
        <taxon>Dikarya</taxon>
        <taxon>Ascomycota</taxon>
        <taxon>Saccharomycotina</taxon>
        <taxon>Dipodascomycetes</taxon>
        <taxon>Dipodascales</taxon>
        <taxon>Trichomonascaceae</taxon>
        <taxon>Starmerella</taxon>
    </lineage>
</organism>
<dbReference type="Gene3D" id="2.60.40.1230">
    <property type="match status" value="1"/>
</dbReference>
<dbReference type="GO" id="GO:0006896">
    <property type="term" value="P:Golgi to vacuole transport"/>
    <property type="evidence" value="ECO:0007669"/>
    <property type="project" value="UniProtKB-ARBA"/>
</dbReference>
<dbReference type="Pfam" id="PF02883">
    <property type="entry name" value="Alpha_adaptinC2"/>
    <property type="match status" value="1"/>
</dbReference>
<evidence type="ECO:0000256" key="6">
    <source>
        <dbReference type="SAM" id="MobiDB-lite"/>
    </source>
</evidence>
<dbReference type="PROSITE" id="PS50909">
    <property type="entry name" value="GAT"/>
    <property type="match status" value="1"/>
</dbReference>
<sequence length="572" mass="61466">MSNHDRRSRSRSNPGAGYSTRFRADVPTPFTAAPQVSTVAQILSVVDRATSANLREPNLALNLQIADLVNEKKGSAPREVAMYLAKRINSWSMQVALLSLSVLDVCVKNCGYPFHLAISRRDFLNLLVKRFPERPPLRYTRVQILILEMIEEWTATLAKASRYRDDLGHIRDMHRLLSCKGYMFPEADPSELAALAPDSDALKSAAELEREDREAQSAKLQELIRSGTPQDLKEANRLMSIMSGFRDPSVDYKARMAAEVDKVRRKADILREMQQAAPSDRSEVKSELTAELKSALPKLKRILADEQQSEDANEESVAKVQEVIKYVESVANGEPTDAIDASSGSGSSAPAKSSDLLIDIFDSAVSNANNNASSNANGNATTSKSAVSDLLGLDSLSLDENPEVLNSVSLPVTSPEASQSVSPNITGAALSGTLSSGVSSGASSGLDFDPFSSPAPVAAAAAAPAAAQNSVPVYNASELVVNCTVSKKPAETELLFTISNPSTKKVTNLTMQYAPPRSLTIEVHPASGSELDNNVVTQKVVLRGTAKPKLRWNVQFNSGITPLTATGDLTNL</sequence>
<keyword evidence="11" id="KW-1185">Reference proteome</keyword>
<evidence type="ECO:0000256" key="3">
    <source>
        <dbReference type="ARBA" id="ARBA00022927"/>
    </source>
</evidence>
<dbReference type="Proteomes" id="UP001362899">
    <property type="component" value="Unassembled WGS sequence"/>
</dbReference>
<dbReference type="GO" id="GO:0043328">
    <property type="term" value="P:protein transport to vacuole involved in ubiquitin-dependent protein catabolic process via the multivesicular body sorting pathway"/>
    <property type="evidence" value="ECO:0007669"/>
    <property type="project" value="TreeGrafter"/>
</dbReference>
<keyword evidence="3" id="KW-0653">Protein transport</keyword>
<evidence type="ECO:0000256" key="4">
    <source>
        <dbReference type="ARBA" id="ARBA00023034"/>
    </source>
</evidence>
<dbReference type="GO" id="GO:0005802">
    <property type="term" value="C:trans-Golgi network"/>
    <property type="evidence" value="ECO:0007669"/>
    <property type="project" value="TreeGrafter"/>
</dbReference>
<dbReference type="Gene3D" id="1.20.58.160">
    <property type="match status" value="1"/>
</dbReference>
<evidence type="ECO:0000259" key="7">
    <source>
        <dbReference type="PROSITE" id="PS50179"/>
    </source>
</evidence>
<dbReference type="FunFam" id="1.25.40.90:FF:000008">
    <property type="entry name" value="VHS domain protein"/>
    <property type="match status" value="1"/>
</dbReference>
<dbReference type="InterPro" id="IPR008942">
    <property type="entry name" value="ENTH_VHS"/>
</dbReference>
<feature type="domain" description="GAE" evidence="8">
    <location>
        <begin position="466"/>
        <end position="572"/>
    </location>
</feature>
<dbReference type="GO" id="GO:0043130">
    <property type="term" value="F:ubiquitin binding"/>
    <property type="evidence" value="ECO:0007669"/>
    <property type="project" value="InterPro"/>
</dbReference>
<dbReference type="SMART" id="SM00809">
    <property type="entry name" value="Alpha_adaptinC2"/>
    <property type="match status" value="1"/>
</dbReference>
<reference evidence="10 11" key="1">
    <citation type="journal article" date="2023" name="Elife">
        <title>Identification of key yeast species and microbe-microbe interactions impacting larval growth of Drosophila in the wild.</title>
        <authorList>
            <person name="Mure A."/>
            <person name="Sugiura Y."/>
            <person name="Maeda R."/>
            <person name="Honda K."/>
            <person name="Sakurai N."/>
            <person name="Takahashi Y."/>
            <person name="Watada M."/>
            <person name="Katoh T."/>
            <person name="Gotoh A."/>
            <person name="Gotoh Y."/>
            <person name="Taniguchi I."/>
            <person name="Nakamura K."/>
            <person name="Hayashi T."/>
            <person name="Katayama T."/>
            <person name="Uemura T."/>
            <person name="Hattori Y."/>
        </authorList>
    </citation>
    <scope>NUCLEOTIDE SEQUENCE [LARGE SCALE GENOMIC DNA]</scope>
    <source>
        <strain evidence="10 11">SB-73</strain>
    </source>
</reference>
<dbReference type="SUPFAM" id="SSF48464">
    <property type="entry name" value="ENTH/VHS domain"/>
    <property type="match status" value="1"/>
</dbReference>
<dbReference type="Pfam" id="PF00790">
    <property type="entry name" value="VHS"/>
    <property type="match status" value="1"/>
</dbReference>
<evidence type="ECO:0000259" key="9">
    <source>
        <dbReference type="PROSITE" id="PS50909"/>
    </source>
</evidence>
<evidence type="ECO:0000256" key="2">
    <source>
        <dbReference type="ARBA" id="ARBA00022448"/>
    </source>
</evidence>
<accession>A0AAV5RPW8</accession>
<dbReference type="InterPro" id="IPR038425">
    <property type="entry name" value="GAT_sf"/>
</dbReference>
<evidence type="ECO:0000256" key="1">
    <source>
        <dbReference type="ARBA" id="ARBA00004601"/>
    </source>
</evidence>
<evidence type="ECO:0000259" key="8">
    <source>
        <dbReference type="PROSITE" id="PS50180"/>
    </source>
</evidence>
<dbReference type="PROSITE" id="PS50179">
    <property type="entry name" value="VHS"/>
    <property type="match status" value="1"/>
</dbReference>
<dbReference type="Gene3D" id="1.25.40.90">
    <property type="match status" value="1"/>
</dbReference>
<feature type="region of interest" description="Disordered" evidence="6">
    <location>
        <begin position="1"/>
        <end position="22"/>
    </location>
</feature>
<dbReference type="InterPro" id="IPR008153">
    <property type="entry name" value="GAE_dom"/>
</dbReference>
<evidence type="ECO:0000313" key="10">
    <source>
        <dbReference type="EMBL" id="GMM53228.1"/>
    </source>
</evidence>